<sequence length="161" mass="17227">MLNGSEHLRTGEFYVVFADNVDPTHTALSTLVAATPSAIPAVLATPFDAGAASSHGVIVCTDEGPVQRMAGLVEKPDRDETIRLEAECGIANLRLLQGRMRVTPRLLRYLAAVAQTTISEPKFSLALASYARSHRVDVVTNTQPLTDLGVPSPTRELVPGH</sequence>
<dbReference type="AlphaFoldDB" id="A0A1G9CT79"/>
<dbReference type="Proteomes" id="UP000199155">
    <property type="component" value="Unassembled WGS sequence"/>
</dbReference>
<accession>A0A1G9CT79</accession>
<gene>
    <name evidence="1" type="ORF">SAMN05421806_108289</name>
</gene>
<organism evidence="1 2">
    <name type="scientific">Streptomyces indicus</name>
    <dbReference type="NCBI Taxonomy" id="417292"/>
    <lineage>
        <taxon>Bacteria</taxon>
        <taxon>Bacillati</taxon>
        <taxon>Actinomycetota</taxon>
        <taxon>Actinomycetes</taxon>
        <taxon>Kitasatosporales</taxon>
        <taxon>Streptomycetaceae</taxon>
        <taxon>Streptomyces</taxon>
    </lineage>
</organism>
<name>A0A1G9CT79_9ACTN</name>
<proteinExistence type="predicted"/>
<protein>
    <submittedName>
        <fullName evidence="1">Uncharacterized protein</fullName>
    </submittedName>
</protein>
<dbReference type="Gene3D" id="3.90.550.10">
    <property type="entry name" value="Spore Coat Polysaccharide Biosynthesis Protein SpsA, Chain A"/>
    <property type="match status" value="1"/>
</dbReference>
<reference evidence="1 2" key="1">
    <citation type="submission" date="2016-10" db="EMBL/GenBank/DDBJ databases">
        <authorList>
            <person name="de Groot N.N."/>
        </authorList>
    </citation>
    <scope>NUCLEOTIDE SEQUENCE [LARGE SCALE GENOMIC DNA]</scope>
    <source>
        <strain evidence="1 2">CGMCC 4.5727</strain>
    </source>
</reference>
<dbReference type="EMBL" id="FNFF01000008">
    <property type="protein sequence ID" value="SDK54829.1"/>
    <property type="molecule type" value="Genomic_DNA"/>
</dbReference>
<evidence type="ECO:0000313" key="2">
    <source>
        <dbReference type="Proteomes" id="UP000199155"/>
    </source>
</evidence>
<evidence type="ECO:0000313" key="1">
    <source>
        <dbReference type="EMBL" id="SDK54829.1"/>
    </source>
</evidence>
<dbReference type="InterPro" id="IPR029044">
    <property type="entry name" value="Nucleotide-diphossugar_trans"/>
</dbReference>
<keyword evidence="2" id="KW-1185">Reference proteome</keyword>
<dbReference type="STRING" id="417292.SAMN05421806_108289"/>